<dbReference type="Proteomes" id="UP000182771">
    <property type="component" value="Unassembled WGS sequence"/>
</dbReference>
<evidence type="ECO:0000256" key="4">
    <source>
        <dbReference type="ARBA" id="ARBA00023136"/>
    </source>
</evidence>
<sequence>MKDITFENPQFFWLFLLFPLLILWQWLSRKKEMPSVLFSSLQGVHPLRTWRVRLRPLLYVLRGLALAALIVALARPRSSSEITKTKTTEGIDIILSIDMSSSMLAKDLKPNRIEALKRVASQFIEQRMSDRIGIVVYSGESYTKVPATTDKSVVLQALKDIKQGEIEDGTAIGMGLGTAINRLKDSKTKSKVIILMTDGVNNTGVIDPLSAAELAKEYGIRVYTIGIGTNGKALSPVAYNPDGSLQYDMVPVEIDEKLLTQIAQTTGGQYFRATDNQKLAQIYTEIDKLEKSKIEELKYYQHQENFRLWALLALVFLAAEFGLRHTVFRSFV</sequence>
<protein>
    <submittedName>
        <fullName evidence="7">Ca-activated chloride channel family protein</fullName>
    </submittedName>
</protein>
<dbReference type="InterPro" id="IPR002035">
    <property type="entry name" value="VWF_A"/>
</dbReference>
<dbReference type="GeneID" id="85018162"/>
<dbReference type="PANTHER" id="PTHR22550">
    <property type="entry name" value="SPORE GERMINATION PROTEIN"/>
    <property type="match status" value="1"/>
</dbReference>
<dbReference type="PROSITE" id="PS50234">
    <property type="entry name" value="VWFA"/>
    <property type="match status" value="1"/>
</dbReference>
<gene>
    <name evidence="7" type="ORF">SAMN05444420_10944</name>
</gene>
<dbReference type="InterPro" id="IPR036465">
    <property type="entry name" value="vWFA_dom_sf"/>
</dbReference>
<evidence type="ECO:0000256" key="2">
    <source>
        <dbReference type="ARBA" id="ARBA00022692"/>
    </source>
</evidence>
<dbReference type="OrthoDB" id="6206554at2"/>
<dbReference type="SUPFAM" id="SSF53300">
    <property type="entry name" value="vWA-like"/>
    <property type="match status" value="1"/>
</dbReference>
<accession>A0A1H2Z7Z1</accession>
<keyword evidence="2 5" id="KW-0812">Transmembrane</keyword>
<feature type="transmembrane region" description="Helical" evidence="5">
    <location>
        <begin position="12"/>
        <end position="28"/>
    </location>
</feature>
<dbReference type="EMBL" id="FNND01000009">
    <property type="protein sequence ID" value="SDX13445.1"/>
    <property type="molecule type" value="Genomic_DNA"/>
</dbReference>
<organism evidence="7 8">
    <name type="scientific">Capnocytophaga granulosa</name>
    <dbReference type="NCBI Taxonomy" id="45242"/>
    <lineage>
        <taxon>Bacteria</taxon>
        <taxon>Pseudomonadati</taxon>
        <taxon>Bacteroidota</taxon>
        <taxon>Flavobacteriia</taxon>
        <taxon>Flavobacteriales</taxon>
        <taxon>Flavobacteriaceae</taxon>
        <taxon>Capnocytophaga</taxon>
    </lineage>
</organism>
<keyword evidence="8" id="KW-1185">Reference proteome</keyword>
<dbReference type="CDD" id="cd01467">
    <property type="entry name" value="vWA_BatA_type"/>
    <property type="match status" value="1"/>
</dbReference>
<feature type="domain" description="VWFA" evidence="6">
    <location>
        <begin position="92"/>
        <end position="286"/>
    </location>
</feature>
<evidence type="ECO:0000313" key="8">
    <source>
        <dbReference type="Proteomes" id="UP000182771"/>
    </source>
</evidence>
<dbReference type="Pfam" id="PF07584">
    <property type="entry name" value="BatA"/>
    <property type="match status" value="1"/>
</dbReference>
<evidence type="ECO:0000256" key="3">
    <source>
        <dbReference type="ARBA" id="ARBA00022989"/>
    </source>
</evidence>
<evidence type="ECO:0000256" key="1">
    <source>
        <dbReference type="ARBA" id="ARBA00022475"/>
    </source>
</evidence>
<evidence type="ECO:0000259" key="6">
    <source>
        <dbReference type="PROSITE" id="PS50234"/>
    </source>
</evidence>
<dbReference type="InterPro" id="IPR033881">
    <property type="entry name" value="vWA_BatA_type"/>
</dbReference>
<dbReference type="Pfam" id="PF00092">
    <property type="entry name" value="VWA"/>
    <property type="match status" value="1"/>
</dbReference>
<evidence type="ECO:0000313" key="7">
    <source>
        <dbReference type="EMBL" id="SDX13445.1"/>
    </source>
</evidence>
<proteinExistence type="predicted"/>
<dbReference type="InterPro" id="IPR050768">
    <property type="entry name" value="UPF0353/GerABKA_families"/>
</dbReference>
<keyword evidence="3 5" id="KW-1133">Transmembrane helix</keyword>
<dbReference type="RefSeq" id="WP_016419299.1">
    <property type="nucleotide sequence ID" value="NZ_CALGWW010000044.1"/>
</dbReference>
<dbReference type="SMART" id="SM00327">
    <property type="entry name" value="VWA"/>
    <property type="match status" value="1"/>
</dbReference>
<comment type="caution">
    <text evidence="7">The sequence shown here is derived from an EMBL/GenBank/DDBJ whole genome shotgun (WGS) entry which is preliminary data.</text>
</comment>
<dbReference type="Gene3D" id="3.40.50.410">
    <property type="entry name" value="von Willebrand factor, type A domain"/>
    <property type="match status" value="1"/>
</dbReference>
<name>A0A1H2Z7Z1_9FLAO</name>
<dbReference type="InterPro" id="IPR024163">
    <property type="entry name" value="Aerotolerance_reg_N"/>
</dbReference>
<dbReference type="PANTHER" id="PTHR22550:SF5">
    <property type="entry name" value="LEUCINE ZIPPER PROTEIN 4"/>
    <property type="match status" value="1"/>
</dbReference>
<feature type="transmembrane region" description="Helical" evidence="5">
    <location>
        <begin position="56"/>
        <end position="74"/>
    </location>
</feature>
<keyword evidence="1" id="KW-1003">Cell membrane</keyword>
<evidence type="ECO:0000256" key="5">
    <source>
        <dbReference type="SAM" id="Phobius"/>
    </source>
</evidence>
<reference evidence="7 8" key="1">
    <citation type="submission" date="2016-10" db="EMBL/GenBank/DDBJ databases">
        <authorList>
            <person name="Varghese N."/>
            <person name="Submissions S."/>
        </authorList>
    </citation>
    <scope>NUCLEOTIDE SEQUENCE [LARGE SCALE GENOMIC DNA]</scope>
    <source>
        <strain evidence="7 8">DSM 11449</strain>
    </source>
</reference>
<keyword evidence="4 5" id="KW-0472">Membrane</keyword>
<dbReference type="AlphaFoldDB" id="A0A1H2Z7Z1"/>